<name>A0A2I1GW86_9GLOM</name>
<feature type="region of interest" description="Disordered" evidence="1">
    <location>
        <begin position="30"/>
        <end position="64"/>
    </location>
</feature>
<dbReference type="AlphaFoldDB" id="A0A2I1GW86"/>
<evidence type="ECO:0000313" key="2">
    <source>
        <dbReference type="EMBL" id="PKY50903.1"/>
    </source>
</evidence>
<comment type="caution">
    <text evidence="2">The sequence shown here is derived from an EMBL/GenBank/DDBJ whole genome shotgun (WGS) entry which is preliminary data.</text>
</comment>
<dbReference type="VEuPathDB" id="FungiDB:FUN_007729"/>
<organism evidence="2 3">
    <name type="scientific">Rhizophagus irregularis</name>
    <dbReference type="NCBI Taxonomy" id="588596"/>
    <lineage>
        <taxon>Eukaryota</taxon>
        <taxon>Fungi</taxon>
        <taxon>Fungi incertae sedis</taxon>
        <taxon>Mucoromycota</taxon>
        <taxon>Glomeromycotina</taxon>
        <taxon>Glomeromycetes</taxon>
        <taxon>Glomerales</taxon>
        <taxon>Glomeraceae</taxon>
        <taxon>Rhizophagus</taxon>
    </lineage>
</organism>
<evidence type="ECO:0000313" key="3">
    <source>
        <dbReference type="Proteomes" id="UP000234323"/>
    </source>
</evidence>
<dbReference type="Proteomes" id="UP000234323">
    <property type="component" value="Unassembled WGS sequence"/>
</dbReference>
<gene>
    <name evidence="2" type="ORF">RhiirA4_467648</name>
</gene>
<accession>A0A2I1GW86</accession>
<proteinExistence type="predicted"/>
<sequence length="64" mass="7198">MKNFDIVMDQSIGKGKAYVSSNIEGFEGSRIREFEGSGTEEFERSSIEKFEGSGTKESKDRKLI</sequence>
<reference evidence="2 3" key="1">
    <citation type="submission" date="2015-10" db="EMBL/GenBank/DDBJ databases">
        <title>Genome analyses suggest a sexual origin of heterokaryosis in a supposedly ancient asexual fungus.</title>
        <authorList>
            <person name="Ropars J."/>
            <person name="Sedzielewska K."/>
            <person name="Noel J."/>
            <person name="Charron P."/>
            <person name="Farinelli L."/>
            <person name="Marton T."/>
            <person name="Kruger M."/>
            <person name="Pelin A."/>
            <person name="Brachmann A."/>
            <person name="Corradi N."/>
        </authorList>
    </citation>
    <scope>NUCLEOTIDE SEQUENCE [LARGE SCALE GENOMIC DNA]</scope>
    <source>
        <strain evidence="2 3">A4</strain>
    </source>
</reference>
<evidence type="ECO:0000256" key="1">
    <source>
        <dbReference type="SAM" id="MobiDB-lite"/>
    </source>
</evidence>
<protein>
    <submittedName>
        <fullName evidence="2">Uncharacterized protein</fullName>
    </submittedName>
</protein>
<dbReference type="EMBL" id="LLXI01000938">
    <property type="protein sequence ID" value="PKY50903.1"/>
    <property type="molecule type" value="Genomic_DNA"/>
</dbReference>
<keyword evidence="3" id="KW-1185">Reference proteome</keyword>